<proteinExistence type="predicted"/>
<name>A0AAW1V516_9CUCU</name>
<gene>
    <name evidence="1" type="ORF">WA026_010439</name>
</gene>
<dbReference type="AlphaFoldDB" id="A0AAW1V516"/>
<dbReference type="Proteomes" id="UP001431783">
    <property type="component" value="Unassembled WGS sequence"/>
</dbReference>
<evidence type="ECO:0000313" key="2">
    <source>
        <dbReference type="Proteomes" id="UP001431783"/>
    </source>
</evidence>
<protein>
    <submittedName>
        <fullName evidence="1">Uncharacterized protein</fullName>
    </submittedName>
</protein>
<keyword evidence="2" id="KW-1185">Reference proteome</keyword>
<reference evidence="1 2" key="1">
    <citation type="submission" date="2023-03" db="EMBL/GenBank/DDBJ databases">
        <title>Genome insight into feeding habits of ladybird beetles.</title>
        <authorList>
            <person name="Li H.-S."/>
            <person name="Huang Y.-H."/>
            <person name="Pang H."/>
        </authorList>
    </citation>
    <scope>NUCLEOTIDE SEQUENCE [LARGE SCALE GENOMIC DNA]</scope>
    <source>
        <strain evidence="1">SYSU_2023b</strain>
        <tissue evidence="1">Whole body</tissue>
    </source>
</reference>
<dbReference type="EMBL" id="JARQZJ010000125">
    <property type="protein sequence ID" value="KAK9890344.1"/>
    <property type="molecule type" value="Genomic_DNA"/>
</dbReference>
<comment type="caution">
    <text evidence="1">The sequence shown here is derived from an EMBL/GenBank/DDBJ whole genome shotgun (WGS) entry which is preliminary data.</text>
</comment>
<evidence type="ECO:0000313" key="1">
    <source>
        <dbReference type="EMBL" id="KAK9890344.1"/>
    </source>
</evidence>
<accession>A0AAW1V516</accession>
<sequence>MCSDEKGPRLASGFAVGRASVLSCQPGDECAVLVTALTAYVTVIYIGSTATSTTRIGTADFPGDALQLPTCPNKYQLSAFKYYPCLGCTTLPVKSRFPFKSLDYVAPNSDPEGRQCLRIHY</sequence>
<organism evidence="1 2">
    <name type="scientific">Henosepilachna vigintioctopunctata</name>
    <dbReference type="NCBI Taxonomy" id="420089"/>
    <lineage>
        <taxon>Eukaryota</taxon>
        <taxon>Metazoa</taxon>
        <taxon>Ecdysozoa</taxon>
        <taxon>Arthropoda</taxon>
        <taxon>Hexapoda</taxon>
        <taxon>Insecta</taxon>
        <taxon>Pterygota</taxon>
        <taxon>Neoptera</taxon>
        <taxon>Endopterygota</taxon>
        <taxon>Coleoptera</taxon>
        <taxon>Polyphaga</taxon>
        <taxon>Cucujiformia</taxon>
        <taxon>Coccinelloidea</taxon>
        <taxon>Coccinellidae</taxon>
        <taxon>Epilachninae</taxon>
        <taxon>Epilachnini</taxon>
        <taxon>Henosepilachna</taxon>
    </lineage>
</organism>